<feature type="transmembrane region" description="Helical" evidence="7">
    <location>
        <begin position="496"/>
        <end position="516"/>
    </location>
</feature>
<dbReference type="Pfam" id="PF07690">
    <property type="entry name" value="MFS_1"/>
    <property type="match status" value="1"/>
</dbReference>
<keyword evidence="2" id="KW-0813">Transport</keyword>
<feature type="transmembrane region" description="Helical" evidence="7">
    <location>
        <begin position="410"/>
        <end position="428"/>
    </location>
</feature>
<evidence type="ECO:0000256" key="4">
    <source>
        <dbReference type="ARBA" id="ARBA00022989"/>
    </source>
</evidence>
<keyword evidence="9" id="KW-1185">Reference proteome</keyword>
<feature type="transmembrane region" description="Helical" evidence="7">
    <location>
        <begin position="746"/>
        <end position="767"/>
    </location>
</feature>
<sequence>MNGTKKNQQQQSSSSATTTLLNETYYSIQQVEPINNNNNNNNTLTFHSSSAGRSTTMNPRRNLPFNNNHSTTTHSSSNLSHSYQNTKPSPITSTTPNRNIINPNQKTSYLSASYNPYRNEAFSPNSGSRFHQPPMGSLYTSSFEEEKHHTSDYFEDVEEEDDDDNNNNNTPIVVNDGNDNYYAIGTGDAGFYYDMDDNNVGMGPLEHYDEDEEAALLVDGSPQDYYNDHQQQIGEDHRPQIRRIPNANSTKKANKTETRSWFSKLLCCCFRQPSPKKDFQSMFKFEQLFWKDQQRKAARYKKDASTWRLFFVTMCFCALQCCWSLQIAQLTPLILEMNFPKMWITIVWLCGPISGILVQPIVGVWSDKCRSRLGRRRPFILTGAIFIVLALCFIANCLDIGYVLGDTAEYSPWSLTFTIIGFWVLDIANNTLQGPCRALVADIATQNKQDVANACFTFWVGLGNIIGYGSSMIDFSQFIPMYASPICHKNCVNLKVAFYIAAINVVICCTFTLLFAKEYTLESLENTLAPSYRKKEASRLKEEDMIFSKRLKKLCCHPNPIKRIIDYIYNIPRVMKILCVFQFFSWIGWFAFLVYITDWVGESVFRGNPDPQHPAYQLYETGVRFGSIGLAGFSVVSMFISPFIPRLSKNYGTKTLLFFSQVFLSLLLLMTFFIRNKYWAIVLISCFGLPFSITNTLPFTICSTAANDFSKGTFMGILNIFIVVPQLIMSLFNPLVVYVFNGYTVATLVGGSIASLFSSVLVCFIRIRKPKRNVKRKKRFNQF</sequence>
<feature type="transmembrane region" description="Helical" evidence="7">
    <location>
        <begin position="714"/>
        <end position="740"/>
    </location>
</feature>
<proteinExistence type="predicted"/>
<comment type="caution">
    <text evidence="8">The sequence shown here is derived from an EMBL/GenBank/DDBJ whole genome shotgun (WGS) entry which is preliminary data.</text>
</comment>
<keyword evidence="4 7" id="KW-1133">Transmembrane helix</keyword>
<comment type="subcellular location">
    <subcellularLocation>
        <location evidence="1">Membrane</location>
        <topology evidence="1">Multi-pass membrane protein</topology>
    </subcellularLocation>
</comment>
<feature type="transmembrane region" description="Helical" evidence="7">
    <location>
        <begin position="309"/>
        <end position="330"/>
    </location>
</feature>
<evidence type="ECO:0008006" key="10">
    <source>
        <dbReference type="Google" id="ProtNLM"/>
    </source>
</evidence>
<keyword evidence="5 7" id="KW-0472">Membrane</keyword>
<feature type="region of interest" description="Disordered" evidence="6">
    <location>
        <begin position="33"/>
        <end position="104"/>
    </location>
</feature>
<gene>
    <name evidence="8" type="ORF">C9374_013918</name>
</gene>
<evidence type="ECO:0000256" key="6">
    <source>
        <dbReference type="SAM" id="MobiDB-lite"/>
    </source>
</evidence>
<dbReference type="GO" id="GO:0016020">
    <property type="term" value="C:membrane"/>
    <property type="evidence" value="ECO:0007669"/>
    <property type="project" value="UniProtKB-SubCell"/>
</dbReference>
<dbReference type="InterPro" id="IPR011701">
    <property type="entry name" value="MFS"/>
</dbReference>
<dbReference type="PANTHER" id="PTHR19432:SF35">
    <property type="entry name" value="SOLUTE CARRIER FAMILY 45 MEMBER 3 ISOFORM X1"/>
    <property type="match status" value="1"/>
</dbReference>
<dbReference type="Proteomes" id="UP000816034">
    <property type="component" value="Unassembled WGS sequence"/>
</dbReference>
<feature type="transmembrane region" description="Helical" evidence="7">
    <location>
        <begin position="577"/>
        <end position="596"/>
    </location>
</feature>
<keyword evidence="3 7" id="KW-0812">Transmembrane</keyword>
<evidence type="ECO:0000256" key="1">
    <source>
        <dbReference type="ARBA" id="ARBA00004141"/>
    </source>
</evidence>
<dbReference type="GeneID" id="68106371"/>
<dbReference type="RefSeq" id="XP_044553350.1">
    <property type="nucleotide sequence ID" value="XM_044689848.1"/>
</dbReference>
<name>A0AA88GZP3_NAELO</name>
<dbReference type="EMBL" id="PYSW02000007">
    <property type="protein sequence ID" value="KAG2389358.1"/>
    <property type="molecule type" value="Genomic_DNA"/>
</dbReference>
<dbReference type="Gene3D" id="1.20.1250.20">
    <property type="entry name" value="MFS general substrate transporter like domains"/>
    <property type="match status" value="1"/>
</dbReference>
<dbReference type="SUPFAM" id="SSF103473">
    <property type="entry name" value="MFS general substrate transporter"/>
    <property type="match status" value="1"/>
</dbReference>
<feature type="compositionally biased region" description="Polar residues" evidence="6">
    <location>
        <begin position="83"/>
        <end position="104"/>
    </location>
</feature>
<dbReference type="InterPro" id="IPR036259">
    <property type="entry name" value="MFS_trans_sf"/>
</dbReference>
<protein>
    <recommendedName>
        <fullName evidence="10">Sucrose transporter</fullName>
    </recommendedName>
</protein>
<feature type="compositionally biased region" description="Polar residues" evidence="6">
    <location>
        <begin position="43"/>
        <end position="59"/>
    </location>
</feature>
<feature type="transmembrane region" description="Helical" evidence="7">
    <location>
        <begin position="378"/>
        <end position="404"/>
    </location>
</feature>
<feature type="transmembrane region" description="Helical" evidence="7">
    <location>
        <begin position="342"/>
        <end position="366"/>
    </location>
</feature>
<evidence type="ECO:0000313" key="9">
    <source>
        <dbReference type="Proteomes" id="UP000816034"/>
    </source>
</evidence>
<evidence type="ECO:0000313" key="8">
    <source>
        <dbReference type="EMBL" id="KAG2389358.1"/>
    </source>
</evidence>
<feature type="compositionally biased region" description="Low complexity" evidence="6">
    <location>
        <begin position="66"/>
        <end position="82"/>
    </location>
</feature>
<evidence type="ECO:0000256" key="5">
    <source>
        <dbReference type="ARBA" id="ARBA00023136"/>
    </source>
</evidence>
<feature type="transmembrane region" description="Helical" evidence="7">
    <location>
        <begin position="680"/>
        <end position="702"/>
    </location>
</feature>
<accession>A0AA88GZP3</accession>
<evidence type="ECO:0000256" key="2">
    <source>
        <dbReference type="ARBA" id="ARBA00022448"/>
    </source>
</evidence>
<dbReference type="PANTHER" id="PTHR19432">
    <property type="entry name" value="SUGAR TRANSPORTER"/>
    <property type="match status" value="1"/>
</dbReference>
<feature type="transmembrane region" description="Helical" evidence="7">
    <location>
        <begin position="625"/>
        <end position="644"/>
    </location>
</feature>
<organism evidence="8 9">
    <name type="scientific">Naegleria lovaniensis</name>
    <name type="common">Amoeba</name>
    <dbReference type="NCBI Taxonomy" id="51637"/>
    <lineage>
        <taxon>Eukaryota</taxon>
        <taxon>Discoba</taxon>
        <taxon>Heterolobosea</taxon>
        <taxon>Tetramitia</taxon>
        <taxon>Eutetramitia</taxon>
        <taxon>Vahlkampfiidae</taxon>
        <taxon>Naegleria</taxon>
    </lineage>
</organism>
<dbReference type="CDD" id="cd17313">
    <property type="entry name" value="MFS_SLC45_SUC"/>
    <property type="match status" value="1"/>
</dbReference>
<reference evidence="8 9" key="1">
    <citation type="journal article" date="2018" name="BMC Genomics">
        <title>The genome of Naegleria lovaniensis, the basis for a comparative approach to unravel pathogenicity factors of the human pathogenic amoeba N. fowleri.</title>
        <authorList>
            <person name="Liechti N."/>
            <person name="Schurch N."/>
            <person name="Bruggmann R."/>
            <person name="Wittwer M."/>
        </authorList>
    </citation>
    <scope>NUCLEOTIDE SEQUENCE [LARGE SCALE GENOMIC DNA]</scope>
    <source>
        <strain evidence="8 9">ATCC 30569</strain>
    </source>
</reference>
<feature type="transmembrane region" description="Helical" evidence="7">
    <location>
        <begin position="456"/>
        <end position="476"/>
    </location>
</feature>
<evidence type="ECO:0000256" key="7">
    <source>
        <dbReference type="SAM" id="Phobius"/>
    </source>
</evidence>
<dbReference type="AlphaFoldDB" id="A0AA88GZP3"/>
<dbReference type="GO" id="GO:0008506">
    <property type="term" value="F:sucrose:proton symporter activity"/>
    <property type="evidence" value="ECO:0007669"/>
    <property type="project" value="TreeGrafter"/>
</dbReference>
<feature type="transmembrane region" description="Helical" evidence="7">
    <location>
        <begin position="656"/>
        <end position="674"/>
    </location>
</feature>
<evidence type="ECO:0000256" key="3">
    <source>
        <dbReference type="ARBA" id="ARBA00022692"/>
    </source>
</evidence>